<dbReference type="InterPro" id="IPR019850">
    <property type="entry name" value="GldD-like"/>
</dbReference>
<keyword evidence="2" id="KW-1185">Reference proteome</keyword>
<keyword evidence="1" id="KW-0449">Lipoprotein</keyword>
<organism evidence="1 2">
    <name type="scientific">Profundicola chukchiensis</name>
    <dbReference type="NCBI Taxonomy" id="2961959"/>
    <lineage>
        <taxon>Bacteria</taxon>
        <taxon>Pseudomonadati</taxon>
        <taxon>Bacteroidota</taxon>
        <taxon>Flavobacteriia</taxon>
        <taxon>Flavobacteriales</taxon>
        <taxon>Weeksellaceae</taxon>
        <taxon>Profundicola</taxon>
    </lineage>
</organism>
<dbReference type="Pfam" id="PF25593">
    <property type="entry name" value="GldD_lipo"/>
    <property type="match status" value="1"/>
</dbReference>
<dbReference type="EMBL" id="JANCMU010000001">
    <property type="protein sequence ID" value="MDG4945672.1"/>
    <property type="molecule type" value="Genomic_DNA"/>
</dbReference>
<protein>
    <submittedName>
        <fullName evidence="1">Gliding motility lipoprotein GldD</fullName>
    </submittedName>
</protein>
<comment type="caution">
    <text evidence="1">The sequence shown here is derived from an EMBL/GenBank/DDBJ whole genome shotgun (WGS) entry which is preliminary data.</text>
</comment>
<evidence type="ECO:0000313" key="1">
    <source>
        <dbReference type="EMBL" id="MDG4945672.1"/>
    </source>
</evidence>
<accession>A0A9X4RWF3</accession>
<proteinExistence type="predicted"/>
<sequence length="187" mass="21808">MMNKLMLLFSVLFLFVACKDESIPKPYGNVRLEYAEANYIDFKTECSYTFEYSDRAQKKPKDSLCAYDLYYPKLKATIYLTYEEIGEEGIVSLIRDAEKAVYEPHTTKAEYIEPKLIVRPNEKVYGTLYALGGESAMNYQFHVTDSTKNFLRGAVYFRSHPKPDSLSPALDYIRKDVEHLMETIRWK</sequence>
<dbReference type="AlphaFoldDB" id="A0A9X4RWF3"/>
<dbReference type="Proteomes" id="UP001152599">
    <property type="component" value="Unassembled WGS sequence"/>
</dbReference>
<evidence type="ECO:0000313" key="2">
    <source>
        <dbReference type="Proteomes" id="UP001152599"/>
    </source>
</evidence>
<name>A0A9X4RWF3_9FLAO</name>
<dbReference type="PROSITE" id="PS51257">
    <property type="entry name" value="PROKAR_LIPOPROTEIN"/>
    <property type="match status" value="1"/>
</dbReference>
<dbReference type="RefSeq" id="WP_304415774.1">
    <property type="nucleotide sequence ID" value="NZ_JANAIE010000001.1"/>
</dbReference>
<gene>
    <name evidence="1" type="primary">gldD</name>
    <name evidence="1" type="ORF">NMK71_04530</name>
</gene>
<reference evidence="1" key="1">
    <citation type="submission" date="2022-07" db="EMBL/GenBank/DDBJ databases">
        <title>Description and genome-wide analysis of Profundicola chukchiensis gen. nov., sp. nov., marine bacteria isolated from bottom sediments of the Chukchi Sea.</title>
        <authorList>
            <person name="Romanenko L."/>
            <person name="Otstavnykh N."/>
            <person name="Kurilenko V."/>
            <person name="Eremeev V."/>
            <person name="Velansky P."/>
            <person name="Mikhailov V."/>
            <person name="Isaeva M."/>
        </authorList>
    </citation>
    <scope>NUCLEOTIDE SEQUENCE</scope>
    <source>
        <strain evidence="1">KMM 9713</strain>
    </source>
</reference>
<dbReference type="NCBIfam" id="TIGR03512">
    <property type="entry name" value="GldD_lipo"/>
    <property type="match status" value="1"/>
</dbReference>